<evidence type="ECO:0000313" key="7">
    <source>
        <dbReference type="Proteomes" id="UP000092695"/>
    </source>
</evidence>
<dbReference type="Proteomes" id="UP000092695">
    <property type="component" value="Chromosome"/>
</dbReference>
<evidence type="ECO:0000256" key="1">
    <source>
        <dbReference type="ARBA" id="ARBA00009232"/>
    </source>
</evidence>
<dbReference type="Gene3D" id="3.10.300.10">
    <property type="entry name" value="Methylpurine-DNA glycosylase (MPG)"/>
    <property type="match status" value="1"/>
</dbReference>
<evidence type="ECO:0000256" key="4">
    <source>
        <dbReference type="ARBA" id="ARBA00023204"/>
    </source>
</evidence>
<dbReference type="AlphaFoldDB" id="A0A193LCL6"/>
<dbReference type="NCBIfam" id="TIGR00567">
    <property type="entry name" value="3mg"/>
    <property type="match status" value="1"/>
</dbReference>
<keyword evidence="4 5" id="KW-0234">DNA repair</keyword>
<dbReference type="GO" id="GO:0006284">
    <property type="term" value="P:base-excision repair"/>
    <property type="evidence" value="ECO:0007669"/>
    <property type="project" value="InterPro"/>
</dbReference>
<dbReference type="GO" id="GO:0003677">
    <property type="term" value="F:DNA binding"/>
    <property type="evidence" value="ECO:0007669"/>
    <property type="project" value="InterPro"/>
</dbReference>
<dbReference type="RefSeq" id="WP_068612475.1">
    <property type="nucleotide sequence ID" value="NZ_CP016268.1"/>
</dbReference>
<gene>
    <name evidence="6" type="ORF">BA177_02585</name>
</gene>
<dbReference type="EMBL" id="CP016268">
    <property type="protein sequence ID" value="ANO50252.1"/>
    <property type="molecule type" value="Genomic_DNA"/>
</dbReference>
<dbReference type="InterPro" id="IPR011034">
    <property type="entry name" value="Formyl_transferase-like_C_sf"/>
</dbReference>
<keyword evidence="2 5" id="KW-0227">DNA damage</keyword>
<keyword evidence="3 5" id="KW-0378">Hydrolase</keyword>
<dbReference type="InterPro" id="IPR003180">
    <property type="entry name" value="MPG"/>
</dbReference>
<keyword evidence="7" id="KW-1185">Reference proteome</keyword>
<evidence type="ECO:0000256" key="5">
    <source>
        <dbReference type="HAMAP-Rule" id="MF_00527"/>
    </source>
</evidence>
<sequence length="205" mass="22036">MKLPPHFYCRSDVLTISRELLGKLLCTRHAGHECKVLITETEAYAGIGDRASHAYGGRRTARTEVMYGEGGLAYVYLCYGIHHLFNVVTNVAGIPHAVLIRAALPYSGLATLQKRRGRDEAGPNLMPGPGTVAQALGITTVMSGVSLHGAEVWIEDAGVDVPSAQILAGPRIGVDYAGEDARLPYRYVWSSAFAEAVRPCRADTA</sequence>
<dbReference type="HAMAP" id="MF_00527">
    <property type="entry name" value="3MGH"/>
    <property type="match status" value="1"/>
</dbReference>
<dbReference type="GO" id="GO:0003905">
    <property type="term" value="F:alkylbase DNA N-glycosylase activity"/>
    <property type="evidence" value="ECO:0007669"/>
    <property type="project" value="InterPro"/>
</dbReference>
<dbReference type="OrthoDB" id="9794313at2"/>
<reference evidence="6 7" key="1">
    <citation type="submission" date="2016-06" db="EMBL/GenBank/DDBJ databases">
        <title>Complete genome sequence of a deep-branching marine Gamma Proteobacterium Woeseia oceani type strain XK5.</title>
        <authorList>
            <person name="Mu D."/>
            <person name="Du Z."/>
        </authorList>
    </citation>
    <scope>NUCLEOTIDE SEQUENCE [LARGE SCALE GENOMIC DNA]</scope>
    <source>
        <strain evidence="6 7">XK5</strain>
    </source>
</reference>
<dbReference type="Pfam" id="PF02245">
    <property type="entry name" value="Pur_DNA_glyco"/>
    <property type="match status" value="1"/>
</dbReference>
<organism evidence="6 7">
    <name type="scientific">Woeseia oceani</name>
    <dbReference type="NCBI Taxonomy" id="1548547"/>
    <lineage>
        <taxon>Bacteria</taxon>
        <taxon>Pseudomonadati</taxon>
        <taxon>Pseudomonadota</taxon>
        <taxon>Gammaproteobacteria</taxon>
        <taxon>Woeseiales</taxon>
        <taxon>Woeseiaceae</taxon>
        <taxon>Woeseia</taxon>
    </lineage>
</organism>
<protein>
    <recommendedName>
        <fullName evidence="5">Putative 3-methyladenine DNA glycosylase</fullName>
        <ecNumber evidence="5">3.2.2.-</ecNumber>
    </recommendedName>
</protein>
<dbReference type="EC" id="3.2.2.-" evidence="5"/>
<evidence type="ECO:0000256" key="3">
    <source>
        <dbReference type="ARBA" id="ARBA00022801"/>
    </source>
</evidence>
<evidence type="ECO:0000313" key="6">
    <source>
        <dbReference type="EMBL" id="ANO50252.1"/>
    </source>
</evidence>
<dbReference type="CDD" id="cd00540">
    <property type="entry name" value="AAG"/>
    <property type="match status" value="1"/>
</dbReference>
<dbReference type="InterPro" id="IPR036995">
    <property type="entry name" value="MPG_sf"/>
</dbReference>
<dbReference type="PANTHER" id="PTHR10429">
    <property type="entry name" value="DNA-3-METHYLADENINE GLYCOSYLASE"/>
    <property type="match status" value="1"/>
</dbReference>
<comment type="similarity">
    <text evidence="1 5">Belongs to the DNA glycosylase MPG family.</text>
</comment>
<accession>A0A193LCL6</accession>
<dbReference type="KEGG" id="woc:BA177_02585"/>
<name>A0A193LCL6_9GAMM</name>
<dbReference type="FunFam" id="3.10.300.10:FF:000001">
    <property type="entry name" value="Putative 3-methyladenine DNA glycosylase"/>
    <property type="match status" value="1"/>
</dbReference>
<evidence type="ECO:0000256" key="2">
    <source>
        <dbReference type="ARBA" id="ARBA00022763"/>
    </source>
</evidence>
<proteinExistence type="inferred from homology"/>
<dbReference type="SUPFAM" id="SSF50486">
    <property type="entry name" value="FMT C-terminal domain-like"/>
    <property type="match status" value="1"/>
</dbReference>
<dbReference type="STRING" id="1548547.BA177_02585"/>
<dbReference type="PANTHER" id="PTHR10429:SF0">
    <property type="entry name" value="DNA-3-METHYLADENINE GLYCOSYLASE"/>
    <property type="match status" value="1"/>
</dbReference>